<proteinExistence type="predicted"/>
<evidence type="ECO:0000313" key="2">
    <source>
        <dbReference type="EMBL" id="GAA4169298.1"/>
    </source>
</evidence>
<dbReference type="RefSeq" id="WP_346084202.1">
    <property type="nucleotide sequence ID" value="NZ_BAAAZK010000002.1"/>
</dbReference>
<dbReference type="Proteomes" id="UP001500167">
    <property type="component" value="Unassembled WGS sequence"/>
</dbReference>
<keyword evidence="3" id="KW-1185">Reference proteome</keyword>
<organism evidence="2 3">
    <name type="scientific">Sphingobacterium ginsenosidimutans</name>
    <dbReference type="NCBI Taxonomy" id="687845"/>
    <lineage>
        <taxon>Bacteria</taxon>
        <taxon>Pseudomonadati</taxon>
        <taxon>Bacteroidota</taxon>
        <taxon>Sphingobacteriia</taxon>
        <taxon>Sphingobacteriales</taxon>
        <taxon>Sphingobacteriaceae</taxon>
        <taxon>Sphingobacterium</taxon>
    </lineage>
</organism>
<evidence type="ECO:0000313" key="3">
    <source>
        <dbReference type="Proteomes" id="UP001500167"/>
    </source>
</evidence>
<protein>
    <recommendedName>
        <fullName evidence="4">Serine endopeptidase</fullName>
    </recommendedName>
</protein>
<feature type="region of interest" description="Disordered" evidence="1">
    <location>
        <begin position="45"/>
        <end position="79"/>
    </location>
</feature>
<accession>A0ABP7ZSD1</accession>
<reference evidence="3" key="1">
    <citation type="journal article" date="2019" name="Int. J. Syst. Evol. Microbiol.">
        <title>The Global Catalogue of Microorganisms (GCM) 10K type strain sequencing project: providing services to taxonomists for standard genome sequencing and annotation.</title>
        <authorList>
            <consortium name="The Broad Institute Genomics Platform"/>
            <consortium name="The Broad Institute Genome Sequencing Center for Infectious Disease"/>
            <person name="Wu L."/>
            <person name="Ma J."/>
        </authorList>
    </citation>
    <scope>NUCLEOTIDE SEQUENCE [LARGE SCALE GENOMIC DNA]</scope>
    <source>
        <strain evidence="3">JCM 16722</strain>
    </source>
</reference>
<name>A0ABP7ZSD1_9SPHI</name>
<evidence type="ECO:0008006" key="4">
    <source>
        <dbReference type="Google" id="ProtNLM"/>
    </source>
</evidence>
<dbReference type="EMBL" id="BAAAZK010000002">
    <property type="protein sequence ID" value="GAA4169298.1"/>
    <property type="molecule type" value="Genomic_DNA"/>
</dbReference>
<gene>
    <name evidence="2" type="ORF">GCM10022218_05900</name>
</gene>
<comment type="caution">
    <text evidence="2">The sequence shown here is derived from an EMBL/GenBank/DDBJ whole genome shotgun (WGS) entry which is preliminary data.</text>
</comment>
<evidence type="ECO:0000256" key="1">
    <source>
        <dbReference type="SAM" id="MobiDB-lite"/>
    </source>
</evidence>
<sequence>MLNILSNNYNLKYLKKSMDKKKQVYVSPLLIRTEIEMESGIAAGSATLRPGDSGNPDSPKVNDWSSGGDVGSGDNDFDF</sequence>